<dbReference type="Gene3D" id="2.130.10.120">
    <property type="entry name" value="Prolyl oligopeptidase, N-terminal domain"/>
    <property type="match status" value="1"/>
</dbReference>
<name>A0A2V1GTR3_9GAMM</name>
<dbReference type="InterPro" id="IPR029058">
    <property type="entry name" value="AB_hydrolase_fold"/>
</dbReference>
<evidence type="ECO:0000313" key="10">
    <source>
        <dbReference type="Proteomes" id="UP000244906"/>
    </source>
</evidence>
<dbReference type="InterPro" id="IPR002470">
    <property type="entry name" value="Peptidase_S9A"/>
</dbReference>
<dbReference type="PANTHER" id="PTHR42881:SF2">
    <property type="entry name" value="PROLYL ENDOPEPTIDASE"/>
    <property type="match status" value="1"/>
</dbReference>
<evidence type="ECO:0000256" key="3">
    <source>
        <dbReference type="ARBA" id="ARBA00011897"/>
    </source>
</evidence>
<protein>
    <recommendedName>
        <fullName evidence="3">prolyl oligopeptidase</fullName>
        <ecNumber evidence="3">3.4.21.26</ecNumber>
    </recommendedName>
</protein>
<dbReference type="PROSITE" id="PS00708">
    <property type="entry name" value="PRO_ENDOPEP_SER"/>
    <property type="match status" value="1"/>
</dbReference>
<dbReference type="OrthoDB" id="9801421at2"/>
<evidence type="ECO:0000313" key="9">
    <source>
        <dbReference type="EMBL" id="PVZ66420.1"/>
    </source>
</evidence>
<dbReference type="EC" id="3.4.21.26" evidence="3"/>
<dbReference type="GO" id="GO:0005829">
    <property type="term" value="C:cytosol"/>
    <property type="evidence" value="ECO:0007669"/>
    <property type="project" value="TreeGrafter"/>
</dbReference>
<reference evidence="9 10" key="1">
    <citation type="submission" date="2018-04" db="EMBL/GenBank/DDBJ databases">
        <title>Thalassorhabdus spongiae gen. nov., sp. nov., isolated from a marine sponge in South-West Iceland.</title>
        <authorList>
            <person name="Knobloch S."/>
            <person name="Daussin A."/>
            <person name="Johannsson R."/>
            <person name="Marteinsson V.T."/>
        </authorList>
    </citation>
    <scope>NUCLEOTIDE SEQUENCE [LARGE SCALE GENOMIC DNA]</scope>
    <source>
        <strain evidence="9 10">Hp12</strain>
    </source>
</reference>
<dbReference type="AlphaFoldDB" id="A0A2V1GTR3"/>
<dbReference type="SUPFAM" id="SSF50993">
    <property type="entry name" value="Peptidase/esterase 'gauge' domain"/>
    <property type="match status" value="1"/>
</dbReference>
<organism evidence="9 10">
    <name type="scientific">Pelagibaculum spongiae</name>
    <dbReference type="NCBI Taxonomy" id="2080658"/>
    <lineage>
        <taxon>Bacteria</taxon>
        <taxon>Pseudomonadati</taxon>
        <taxon>Pseudomonadota</taxon>
        <taxon>Gammaproteobacteria</taxon>
        <taxon>Oceanospirillales</taxon>
        <taxon>Pelagibaculum</taxon>
    </lineage>
</organism>
<dbReference type="SUPFAM" id="SSF53474">
    <property type="entry name" value="alpha/beta-Hydrolases"/>
    <property type="match status" value="1"/>
</dbReference>
<evidence type="ECO:0000256" key="2">
    <source>
        <dbReference type="ARBA" id="ARBA00005228"/>
    </source>
</evidence>
<dbReference type="EMBL" id="QDDL01000008">
    <property type="protein sequence ID" value="PVZ66420.1"/>
    <property type="molecule type" value="Genomic_DNA"/>
</dbReference>
<feature type="domain" description="Peptidase S9A N-terminal" evidence="8">
    <location>
        <begin position="41"/>
        <end position="435"/>
    </location>
</feature>
<dbReference type="Pfam" id="PF02897">
    <property type="entry name" value="Peptidase_S9_N"/>
    <property type="match status" value="1"/>
</dbReference>
<accession>A0A2V1GTR3</accession>
<keyword evidence="4" id="KW-0645">Protease</keyword>
<sequence>MMLKIVAIFESMALYFGCTGKYMYKTKKNQQFKYPKAHVGDQIDQYFSTEVADPYRWLEDDCSQQTGNWVKEQNQFTKSVLGQLSGREVIKSQLKKHQDFERLEVPFIKGKYIWFFKNSGLQNQSVLYRQSLDQTEEAEVFLDPNLFNSNGTASLAGYQFSVTGKYLAYQVSENGSDWNRIYVVEVASGERINSTGIESKFSDLAWVGDKGFYYSRYDRGCNDSFSVKNDQHKLYYHLLGGREDTLVFGNTDEQESRYVSAEVSEDGRYLFAYSCKTTSGNRLFIKDLSQPDHGWVAAVTDEGSSVWYLVSDQGWIYFYTNLDAVNGKVVRCRADKSQPEYWETVIAETDHAMDCNISGKYFFAHYVVDVCSRVKQYDFSGNYIQDIALPGLGSVEGFAAEKNQKKTFFGFSNYTTAKEIYCLDLDTQEIELFKSSSSPFKGTDYLSEQVFYPSKDGTCIPMTIVRHKKTQLTKKNPTILYGYGGFQASLLPEFDPNIAAWLELGGIYAVANLRGGSEYGKAWHDAGCRLNKQNVFDDFIAAAEFLIDKQYTNSDFLAINGASNGGLLVAAVMLQRPELFKVVVPEVGVLDMLRYHTFTAGAGWSYDYGTAEDSQEMFEYLKAYSPVHNVISDVNYPATLILTSDHDDRVVPAHSFKFSAALQAHSNGTNPQLIRIETDAGHGAGTPTSKRLEAKADVYGFILQQMDFSLL</sequence>
<evidence type="ECO:0000256" key="6">
    <source>
        <dbReference type="ARBA" id="ARBA00022825"/>
    </source>
</evidence>
<evidence type="ECO:0000256" key="1">
    <source>
        <dbReference type="ARBA" id="ARBA00001070"/>
    </source>
</evidence>
<dbReference type="InterPro" id="IPR051167">
    <property type="entry name" value="Prolyl_oligopep/macrocyclase"/>
</dbReference>
<keyword evidence="10" id="KW-1185">Reference proteome</keyword>
<dbReference type="InterPro" id="IPR023302">
    <property type="entry name" value="Pept_S9A_N"/>
</dbReference>
<evidence type="ECO:0000256" key="4">
    <source>
        <dbReference type="ARBA" id="ARBA00022670"/>
    </source>
</evidence>
<dbReference type="PANTHER" id="PTHR42881">
    <property type="entry name" value="PROLYL ENDOPEPTIDASE"/>
    <property type="match status" value="1"/>
</dbReference>
<evidence type="ECO:0000256" key="5">
    <source>
        <dbReference type="ARBA" id="ARBA00022801"/>
    </source>
</evidence>
<comment type="similarity">
    <text evidence="2">Belongs to the peptidase S9A family.</text>
</comment>
<proteinExistence type="inferred from homology"/>
<comment type="caution">
    <text evidence="9">The sequence shown here is derived from an EMBL/GenBank/DDBJ whole genome shotgun (WGS) entry which is preliminary data.</text>
</comment>
<dbReference type="InterPro" id="IPR001375">
    <property type="entry name" value="Peptidase_S9_cat"/>
</dbReference>
<comment type="catalytic activity">
    <reaction evidence="1">
        <text>Hydrolysis of Pro-|-Xaa &gt;&gt; Ala-|-Xaa in oligopeptides.</text>
        <dbReference type="EC" id="3.4.21.26"/>
    </reaction>
</comment>
<dbReference type="Pfam" id="PF00326">
    <property type="entry name" value="Peptidase_S9"/>
    <property type="match status" value="1"/>
</dbReference>
<dbReference type="Proteomes" id="UP000244906">
    <property type="component" value="Unassembled WGS sequence"/>
</dbReference>
<dbReference type="GO" id="GO:0004252">
    <property type="term" value="F:serine-type endopeptidase activity"/>
    <property type="evidence" value="ECO:0007669"/>
    <property type="project" value="UniProtKB-EC"/>
</dbReference>
<dbReference type="PRINTS" id="PR00862">
    <property type="entry name" value="PROLIGOPTASE"/>
</dbReference>
<evidence type="ECO:0000259" key="8">
    <source>
        <dbReference type="Pfam" id="PF02897"/>
    </source>
</evidence>
<dbReference type="InterPro" id="IPR002471">
    <property type="entry name" value="Pept_S9_AS"/>
</dbReference>
<dbReference type="Gene3D" id="3.40.50.1820">
    <property type="entry name" value="alpha/beta hydrolase"/>
    <property type="match status" value="1"/>
</dbReference>
<dbReference type="GO" id="GO:0006508">
    <property type="term" value="P:proteolysis"/>
    <property type="evidence" value="ECO:0007669"/>
    <property type="project" value="UniProtKB-KW"/>
</dbReference>
<feature type="domain" description="Peptidase S9 prolyl oligopeptidase catalytic" evidence="7">
    <location>
        <begin position="493"/>
        <end position="707"/>
    </location>
</feature>
<keyword evidence="6" id="KW-0720">Serine protease</keyword>
<gene>
    <name evidence="9" type="ORF">DC094_16570</name>
</gene>
<evidence type="ECO:0000259" key="7">
    <source>
        <dbReference type="Pfam" id="PF00326"/>
    </source>
</evidence>
<keyword evidence="5" id="KW-0378">Hydrolase</keyword>
<dbReference type="GO" id="GO:0070012">
    <property type="term" value="F:oligopeptidase activity"/>
    <property type="evidence" value="ECO:0007669"/>
    <property type="project" value="TreeGrafter"/>
</dbReference>
<dbReference type="FunFam" id="3.40.50.1820:FF:000005">
    <property type="entry name" value="Prolyl endopeptidase"/>
    <property type="match status" value="1"/>
</dbReference>